<reference evidence="2 3" key="1">
    <citation type="submission" date="2016-04" db="EMBL/GenBank/DDBJ databases">
        <authorList>
            <person name="Evans L.H."/>
            <person name="Alamgir A."/>
            <person name="Owens N."/>
            <person name="Weber N.D."/>
            <person name="Virtaneva K."/>
            <person name="Barbian K."/>
            <person name="Babar A."/>
            <person name="Rosenke K."/>
        </authorList>
    </citation>
    <scope>NUCLEOTIDE SEQUENCE [LARGE SCALE GENOMIC DNA]</scope>
    <source>
        <strain evidence="2 3">IFM 0406</strain>
    </source>
</reference>
<dbReference type="AlphaFoldDB" id="A0A164M4F1"/>
<dbReference type="PANTHER" id="PTHR34853">
    <property type="match status" value="1"/>
</dbReference>
<keyword evidence="1" id="KW-0732">Signal</keyword>
<dbReference type="SUPFAM" id="SSF53474">
    <property type="entry name" value="alpha/beta-Hydrolases"/>
    <property type="match status" value="1"/>
</dbReference>
<dbReference type="EMBL" id="LWGR01000007">
    <property type="protein sequence ID" value="KZM73025.1"/>
    <property type="molecule type" value="Genomic_DNA"/>
</dbReference>
<gene>
    <name evidence="2" type="ORF">AWN90_30310</name>
</gene>
<dbReference type="RefSeq" id="WP_082871502.1">
    <property type="nucleotide sequence ID" value="NZ_JABMCZ010000004.1"/>
</dbReference>
<dbReference type="GO" id="GO:0016042">
    <property type="term" value="P:lipid catabolic process"/>
    <property type="evidence" value="ECO:0007669"/>
    <property type="project" value="InterPro"/>
</dbReference>
<evidence type="ECO:0000256" key="1">
    <source>
        <dbReference type="SAM" id="SignalP"/>
    </source>
</evidence>
<dbReference type="PANTHER" id="PTHR34853:SF1">
    <property type="entry name" value="LIPASE 5"/>
    <property type="match status" value="1"/>
</dbReference>
<dbReference type="Gene3D" id="3.40.50.1820">
    <property type="entry name" value="alpha/beta hydrolase"/>
    <property type="match status" value="1"/>
</dbReference>
<accession>A0A164M4F1</accession>
<sequence>MRGLVWRVRLLLLVSVLAVVGGAVATPATADPGGDPVRVQRLPDGWGGTNRGFVVTYRTPALDGRPTTATGLVFLPDAPAPDGGWPIVAWDHGTNGLGQQCGLTSTAGAPYDSPSLLQINRAGYAAVAPDYLGLSPASPGVHPYQSRRAGATDTIDLVRAARRAFPELSARWGVIGVSEGGHAALSTGYLASEYAPELDFRGTAALAPAANLERLIPLARPGMPEIPALDGLTGIVAAVLAGIEANVPGAGIGGYLSPEGRRIVDAVRTQCVTQWTETAANHSVGDLLSRPLDDPAIVAVLNDYLAIPATGYRQPLFIGQGVADTSVPLPLTLALLAELSSAGTRYEFAAFDADHMSIMKDGFTAGLRFLQRALS</sequence>
<dbReference type="GO" id="GO:0004806">
    <property type="term" value="F:triacylglycerol lipase activity"/>
    <property type="evidence" value="ECO:0007669"/>
    <property type="project" value="InterPro"/>
</dbReference>
<dbReference type="Pfam" id="PF03583">
    <property type="entry name" value="LIP"/>
    <property type="match status" value="1"/>
</dbReference>
<dbReference type="Proteomes" id="UP000076512">
    <property type="component" value="Unassembled WGS sequence"/>
</dbReference>
<comment type="caution">
    <text evidence="2">The sequence shown here is derived from an EMBL/GenBank/DDBJ whole genome shotgun (WGS) entry which is preliminary data.</text>
</comment>
<feature type="chain" id="PRO_5007851680" description="Lipase" evidence="1">
    <location>
        <begin position="31"/>
        <end position="375"/>
    </location>
</feature>
<dbReference type="InterPro" id="IPR005152">
    <property type="entry name" value="Lipase_secreted"/>
</dbReference>
<feature type="signal peptide" evidence="1">
    <location>
        <begin position="1"/>
        <end position="30"/>
    </location>
</feature>
<protein>
    <recommendedName>
        <fullName evidence="4">Lipase</fullName>
    </recommendedName>
</protein>
<organism evidence="2 3">
    <name type="scientific">Nocardia terpenica</name>
    <dbReference type="NCBI Taxonomy" id="455432"/>
    <lineage>
        <taxon>Bacteria</taxon>
        <taxon>Bacillati</taxon>
        <taxon>Actinomycetota</taxon>
        <taxon>Actinomycetes</taxon>
        <taxon>Mycobacteriales</taxon>
        <taxon>Nocardiaceae</taxon>
        <taxon>Nocardia</taxon>
    </lineage>
</organism>
<evidence type="ECO:0008006" key="4">
    <source>
        <dbReference type="Google" id="ProtNLM"/>
    </source>
</evidence>
<dbReference type="PIRSF" id="PIRSF029171">
    <property type="entry name" value="Esterase_LipA"/>
    <property type="match status" value="1"/>
</dbReference>
<dbReference type="STRING" id="455432.AWN90_30310"/>
<dbReference type="OrthoDB" id="9798122at2"/>
<evidence type="ECO:0000313" key="2">
    <source>
        <dbReference type="EMBL" id="KZM73025.1"/>
    </source>
</evidence>
<keyword evidence="3" id="KW-1185">Reference proteome</keyword>
<proteinExistence type="predicted"/>
<dbReference type="Gene3D" id="1.10.260.130">
    <property type="match status" value="1"/>
</dbReference>
<name>A0A164M4F1_9NOCA</name>
<dbReference type="InterPro" id="IPR029058">
    <property type="entry name" value="AB_hydrolase_fold"/>
</dbReference>
<evidence type="ECO:0000313" key="3">
    <source>
        <dbReference type="Proteomes" id="UP000076512"/>
    </source>
</evidence>